<gene>
    <name evidence="1" type="ORF">ACFQE1_03695</name>
</gene>
<evidence type="ECO:0000313" key="2">
    <source>
        <dbReference type="Proteomes" id="UP001596328"/>
    </source>
</evidence>
<accession>A0ABD5RWF5</accession>
<sequence length="170" mass="18971">MSRKPMLKNKTCERKGDDTPVVRETRVVNGIESEEIDATATRRRLDGKRALVRVRDDEEVTGGQAVPATVHVMAGMLDDRAVVMVDYDRHAGRDVVPLKWVEGLLTGTINLGVDVHGDRHLWEPRKNRVVVETATGGIAHVEILEAGTDVRTWTQFVAEDRGWTRPPEGE</sequence>
<organism evidence="1 2">
    <name type="scientific">Halobium palmae</name>
    <dbReference type="NCBI Taxonomy" id="1776492"/>
    <lineage>
        <taxon>Archaea</taxon>
        <taxon>Methanobacteriati</taxon>
        <taxon>Methanobacteriota</taxon>
        <taxon>Stenosarchaea group</taxon>
        <taxon>Halobacteria</taxon>
        <taxon>Halobacteriales</taxon>
        <taxon>Haloferacaceae</taxon>
        <taxon>Halobium</taxon>
    </lineage>
</organism>
<dbReference type="EMBL" id="JBHSWU010000021">
    <property type="protein sequence ID" value="MFC6723506.1"/>
    <property type="molecule type" value="Genomic_DNA"/>
</dbReference>
<proteinExistence type="predicted"/>
<keyword evidence="2" id="KW-1185">Reference proteome</keyword>
<dbReference type="Proteomes" id="UP001596328">
    <property type="component" value="Unassembled WGS sequence"/>
</dbReference>
<name>A0ABD5RWF5_9EURY</name>
<dbReference type="AlphaFoldDB" id="A0ABD5RWF5"/>
<comment type="caution">
    <text evidence="1">The sequence shown here is derived from an EMBL/GenBank/DDBJ whole genome shotgun (WGS) entry which is preliminary data.</text>
</comment>
<evidence type="ECO:0000313" key="1">
    <source>
        <dbReference type="EMBL" id="MFC6723506.1"/>
    </source>
</evidence>
<reference evidence="1 2" key="1">
    <citation type="journal article" date="2019" name="Int. J. Syst. Evol. Microbiol.">
        <title>The Global Catalogue of Microorganisms (GCM) 10K type strain sequencing project: providing services to taxonomists for standard genome sequencing and annotation.</title>
        <authorList>
            <consortium name="The Broad Institute Genomics Platform"/>
            <consortium name="The Broad Institute Genome Sequencing Center for Infectious Disease"/>
            <person name="Wu L."/>
            <person name="Ma J."/>
        </authorList>
    </citation>
    <scope>NUCLEOTIDE SEQUENCE [LARGE SCALE GENOMIC DNA]</scope>
    <source>
        <strain evidence="1 2">NBRC 111368</strain>
    </source>
</reference>
<protein>
    <submittedName>
        <fullName evidence="1">Uncharacterized protein</fullName>
    </submittedName>
</protein>